<dbReference type="SUPFAM" id="SSF56300">
    <property type="entry name" value="Metallo-dependent phosphatases"/>
    <property type="match status" value="1"/>
</dbReference>
<keyword evidence="1" id="KW-0378">Hydrolase</keyword>
<dbReference type="GO" id="GO:0016787">
    <property type="term" value="F:hydrolase activity"/>
    <property type="evidence" value="ECO:0007669"/>
    <property type="project" value="UniProtKB-KW"/>
</dbReference>
<dbReference type="InterPro" id="IPR029052">
    <property type="entry name" value="Metallo-depent_PP-like"/>
</dbReference>
<gene>
    <name evidence="3" type="ORF">CUESP1_2545</name>
</gene>
<keyword evidence="4" id="KW-1185">Reference proteome</keyword>
<evidence type="ECO:0000259" key="2">
    <source>
        <dbReference type="Pfam" id="PF00149"/>
    </source>
</evidence>
<dbReference type="PANTHER" id="PTHR30337">
    <property type="entry name" value="COMPONENT OF ATP-DEPENDENT DSDNA EXONUCLEASE"/>
    <property type="match status" value="1"/>
</dbReference>
<dbReference type="InterPro" id="IPR041796">
    <property type="entry name" value="Mre11_N"/>
</dbReference>
<dbReference type="EMBL" id="LT669839">
    <property type="protein sequence ID" value="SHD77891.1"/>
    <property type="molecule type" value="Genomic_DNA"/>
</dbReference>
<dbReference type="InterPro" id="IPR004843">
    <property type="entry name" value="Calcineurin-like_PHP"/>
</dbReference>
<dbReference type="OrthoDB" id="9773856at2"/>
<dbReference type="Pfam" id="PF00149">
    <property type="entry name" value="Metallophos"/>
    <property type="match status" value="1"/>
</dbReference>
<organism evidence="3 4">
    <name type="scientific">[Clostridium] ultunense Esp</name>
    <dbReference type="NCBI Taxonomy" id="1288971"/>
    <lineage>
        <taxon>Bacteria</taxon>
        <taxon>Bacillati</taxon>
        <taxon>Bacillota</taxon>
        <taxon>Tissierellia</taxon>
        <taxon>Tissierellales</taxon>
        <taxon>Tepidimicrobiaceae</taxon>
        <taxon>Schnuerera</taxon>
    </lineage>
</organism>
<proteinExistence type="predicted"/>
<evidence type="ECO:0000313" key="4">
    <source>
        <dbReference type="Proteomes" id="UP000245423"/>
    </source>
</evidence>
<reference evidence="3 4" key="1">
    <citation type="submission" date="2016-11" db="EMBL/GenBank/DDBJ databases">
        <authorList>
            <person name="Manzoor S."/>
        </authorList>
    </citation>
    <scope>NUCLEOTIDE SEQUENCE [LARGE SCALE GENOMIC DNA]</scope>
    <source>
        <strain evidence="3">Clostridium ultunense strain Esp</strain>
    </source>
</reference>
<dbReference type="Gene3D" id="3.60.21.10">
    <property type="match status" value="1"/>
</dbReference>
<dbReference type="RefSeq" id="WP_005582763.1">
    <property type="nucleotide sequence ID" value="NZ_LT669839.1"/>
</dbReference>
<protein>
    <recommendedName>
        <fullName evidence="2">Calcineurin-like phosphoesterase domain-containing protein</fullName>
    </recommendedName>
</protein>
<dbReference type="AlphaFoldDB" id="M1Z508"/>
<accession>M1Z508</accession>
<evidence type="ECO:0000256" key="1">
    <source>
        <dbReference type="ARBA" id="ARBA00022801"/>
    </source>
</evidence>
<dbReference type="PANTHER" id="PTHR30337:SF7">
    <property type="entry name" value="PHOSPHOESTERASE"/>
    <property type="match status" value="1"/>
</dbReference>
<evidence type="ECO:0000313" key="3">
    <source>
        <dbReference type="EMBL" id="SHD77891.1"/>
    </source>
</evidence>
<sequence length="366" mass="42551">MIRFIHIGDLHLGLQFQNVSFDPHTANERRLELWNTFQRIVNKTIEDEVDFLFIAGDLFEEKYFTLADIKRVRDTLKKAENINIVITAGNHDTLNKKSLYTMVDWPENITIFAPAGLGKKEFPDKNTCIYGYSWDRGENTKDIFYDFKGIEKGKVNILIIHGDIFDKESPYLPLDKNYLDQLGFDYIGLGHIHKPNIISKKMAYCGSPEPLNFGELGEHGIIQGSIDNGNTKIDLLPFSSRKFLEKTIVIDENFGYVDILDHIKQCDKEEELKNNLYRIKLEGIVNKNVEIDVQDIRKSLESHFYYLEIRDNTIMDYDLDRLEEDNKDNIIGHFIQKMKEKDLEDRVTREALYIGLEVLMKGKVGI</sequence>
<dbReference type="InterPro" id="IPR050535">
    <property type="entry name" value="DNA_Repair-Maintenance_Comp"/>
</dbReference>
<dbReference type="Proteomes" id="UP000245423">
    <property type="component" value="Chromosome 1"/>
</dbReference>
<dbReference type="CDD" id="cd00840">
    <property type="entry name" value="MPP_Mre11_N"/>
    <property type="match status" value="1"/>
</dbReference>
<name>M1Z508_9FIRM</name>
<feature type="domain" description="Calcineurin-like phosphoesterase" evidence="2">
    <location>
        <begin position="2"/>
        <end position="195"/>
    </location>
</feature>
<dbReference type="HOGENOM" id="CLU_026621_0_1_9"/>